<proteinExistence type="predicted"/>
<sequence length="78" mass="8753">MWSGRKKLRPEDFRLANGSQLPPKDVASLGSKKICAPEALANFERLKKEAQRLCEQVGVRFLGGYAVPEDRIDQIVPE</sequence>
<protein>
    <submittedName>
        <fullName evidence="2">DUF3150 domain-containing protein</fullName>
    </submittedName>
</protein>
<dbReference type="EMBL" id="JAWZZT010001368">
    <property type="protein sequence ID" value="MDX7018834.1"/>
    <property type="molecule type" value="Genomic_DNA"/>
</dbReference>
<comment type="caution">
    <text evidence="2">The sequence shown here is derived from an EMBL/GenBank/DDBJ whole genome shotgun (WGS) entry which is preliminary data.</text>
</comment>
<dbReference type="InterPro" id="IPR021496">
    <property type="entry name" value="DUF3150"/>
</dbReference>
<accession>A0AAW9EDR5</accession>
<evidence type="ECO:0000256" key="1">
    <source>
        <dbReference type="SAM" id="MobiDB-lite"/>
    </source>
</evidence>
<evidence type="ECO:0000313" key="3">
    <source>
        <dbReference type="Proteomes" id="UP001279012"/>
    </source>
</evidence>
<dbReference type="AlphaFoldDB" id="A0AAW9EDR5"/>
<dbReference type="Proteomes" id="UP001279012">
    <property type="component" value="Unassembled WGS sequence"/>
</dbReference>
<feature type="non-terminal residue" evidence="2">
    <location>
        <position position="78"/>
    </location>
</feature>
<feature type="region of interest" description="Disordered" evidence="1">
    <location>
        <begin position="1"/>
        <end position="20"/>
    </location>
</feature>
<organism evidence="2 3">
    <name type="scientific">Klebsiella aerogenes</name>
    <name type="common">Enterobacter aerogenes</name>
    <dbReference type="NCBI Taxonomy" id="548"/>
    <lineage>
        <taxon>Bacteria</taxon>
        <taxon>Pseudomonadati</taxon>
        <taxon>Pseudomonadota</taxon>
        <taxon>Gammaproteobacteria</taxon>
        <taxon>Enterobacterales</taxon>
        <taxon>Enterobacteriaceae</taxon>
        <taxon>Klebsiella/Raoultella group</taxon>
        <taxon>Klebsiella</taxon>
    </lineage>
</organism>
<gene>
    <name evidence="2" type="ORF">SJ059_30880</name>
</gene>
<name>A0AAW9EDR5_KLEAE</name>
<dbReference type="Pfam" id="PF11348">
    <property type="entry name" value="DUF3150"/>
    <property type="match status" value="1"/>
</dbReference>
<reference evidence="2" key="1">
    <citation type="submission" date="2023-11" db="EMBL/GenBank/DDBJ databases">
        <title>Detection of rare carbapenemases in Enterobacterales - comparison of two colorimetric and two CIM-based carbapenemase assays.</title>
        <authorList>
            <person name="Schaffarczyk L."/>
            <person name="Noster J."/>
            <person name="Stelzer Y."/>
            <person name="Sattler J."/>
            <person name="Gatermann S."/>
            <person name="Hamprecht A."/>
        </authorList>
    </citation>
    <scope>NUCLEOTIDE SEQUENCE</scope>
    <source>
        <strain evidence="2">CIM-Cont-037</strain>
    </source>
</reference>
<evidence type="ECO:0000313" key="2">
    <source>
        <dbReference type="EMBL" id="MDX7018834.1"/>
    </source>
</evidence>